<evidence type="ECO:0000313" key="1">
    <source>
        <dbReference type="EMBL" id="KNZ47898.1"/>
    </source>
</evidence>
<gene>
    <name evidence="1" type="ORF">VP01_605g3</name>
</gene>
<evidence type="ECO:0000313" key="2">
    <source>
        <dbReference type="Proteomes" id="UP000037035"/>
    </source>
</evidence>
<proteinExistence type="predicted"/>
<reference evidence="1 2" key="1">
    <citation type="submission" date="2015-08" db="EMBL/GenBank/DDBJ databases">
        <title>Next Generation Sequencing and Analysis of the Genome of Puccinia sorghi L Schw, the Causal Agent of Maize Common Rust.</title>
        <authorList>
            <person name="Rochi L."/>
            <person name="Burguener G."/>
            <person name="Darino M."/>
            <person name="Turjanski A."/>
            <person name="Kreff E."/>
            <person name="Dieguez M.J."/>
            <person name="Sacco F."/>
        </authorList>
    </citation>
    <scope>NUCLEOTIDE SEQUENCE [LARGE SCALE GENOMIC DNA]</scope>
    <source>
        <strain evidence="1 2">RO10H11247</strain>
    </source>
</reference>
<name>A0A0L6UHA9_9BASI</name>
<comment type="caution">
    <text evidence="1">The sequence shown here is derived from an EMBL/GenBank/DDBJ whole genome shotgun (WGS) entry which is preliminary data.</text>
</comment>
<dbReference type="EMBL" id="LAVV01011341">
    <property type="protein sequence ID" value="KNZ47898.1"/>
    <property type="molecule type" value="Genomic_DNA"/>
</dbReference>
<organism evidence="1 2">
    <name type="scientific">Puccinia sorghi</name>
    <dbReference type="NCBI Taxonomy" id="27349"/>
    <lineage>
        <taxon>Eukaryota</taxon>
        <taxon>Fungi</taxon>
        <taxon>Dikarya</taxon>
        <taxon>Basidiomycota</taxon>
        <taxon>Pucciniomycotina</taxon>
        <taxon>Pucciniomycetes</taxon>
        <taxon>Pucciniales</taxon>
        <taxon>Pucciniaceae</taxon>
        <taxon>Puccinia</taxon>
    </lineage>
</organism>
<sequence length="559" mass="65374">MVQGGTCYSIHMSCRDRKHPLLGPIIRRPQLHPQLNYRLAEGSHRPLTYHISFSTGLTPQYMPFSFIIFEEIKNASNQLKPCCDQGWDLQNLCRKGGCGLQINSCCSIKNLLKYFQYHNTFRLFLHFINKLSSPRFSSKRKMFFFGGKHNILKPSEVINKIHNKKHLGSARNMRRICMKFIYYYQKSFNLTLKKIMKNNPNFQIFDPPLMVWVLKVQPTPSIVGKSNPMWIWTINSEVPIDNVQDLECWSKTSPSASFQFTSKQKLYKRTSTSPQYIVPDVTCHLVIIDWSWCQRWCNPWKTICGGLYVLDQTNYLQGEILQACFREDIFQAFLQGAFFKLNSCRCISLREVKALSGDFWEISHQDTKSACDRNKIYSNLNTGFNSGVHDKISLEIFMRLIGNATNNIRIALDISHQEVAHFKLQWSCWKIISGGSEAKKKYFESSKCTHPKMKRSCFYAYISHFSYRILCDFFRHDSTRPSGPPLQNQEESLAKFKPQLFSWGFFPHVLVFFLRKKNTCCELRRDYYGRQKISRNSPLMVKTKRQERISDHVILTGEP</sequence>
<dbReference type="AlphaFoldDB" id="A0A0L6UHA9"/>
<accession>A0A0L6UHA9</accession>
<protein>
    <submittedName>
        <fullName evidence="1">Uncharacterized protein</fullName>
    </submittedName>
</protein>
<dbReference type="VEuPathDB" id="FungiDB:VP01_605g3"/>
<dbReference type="Proteomes" id="UP000037035">
    <property type="component" value="Unassembled WGS sequence"/>
</dbReference>
<keyword evidence="2" id="KW-1185">Reference proteome</keyword>